<feature type="compositionally biased region" description="Low complexity" evidence="1">
    <location>
        <begin position="108"/>
        <end position="120"/>
    </location>
</feature>
<feature type="compositionally biased region" description="Polar residues" evidence="1">
    <location>
        <begin position="142"/>
        <end position="153"/>
    </location>
</feature>
<dbReference type="EMBL" id="JAHHUM010000066">
    <property type="protein sequence ID" value="KAK5622909.1"/>
    <property type="molecule type" value="Genomic_DNA"/>
</dbReference>
<protein>
    <submittedName>
        <fullName evidence="2">Uncharacterized protein</fullName>
    </submittedName>
</protein>
<feature type="compositionally biased region" description="Basic and acidic residues" evidence="1">
    <location>
        <begin position="89"/>
        <end position="107"/>
    </location>
</feature>
<proteinExistence type="predicted"/>
<gene>
    <name evidence="2" type="ORF">CRENBAI_022710</name>
</gene>
<dbReference type="Proteomes" id="UP001311232">
    <property type="component" value="Unassembled WGS sequence"/>
</dbReference>
<feature type="region of interest" description="Disordered" evidence="1">
    <location>
        <begin position="1"/>
        <end position="53"/>
    </location>
</feature>
<name>A0AAV9SNH7_9TELE</name>
<feature type="compositionally biased region" description="Basic residues" evidence="1">
    <location>
        <begin position="10"/>
        <end position="23"/>
    </location>
</feature>
<feature type="compositionally biased region" description="Low complexity" evidence="1">
    <location>
        <begin position="162"/>
        <end position="172"/>
    </location>
</feature>
<keyword evidence="3" id="KW-1185">Reference proteome</keyword>
<sequence>GRCGVSRATAGRRRAFRATAGRRHVPEEPVGGLPPLPHHVPEEPMGRLPPRPGPEHLLGFLWGVFMELTPDSRPTGATPDSKAPTDTTLDSKPDMTPDTTLDSKPDTTPDTTPDNTTPDMTPDDTTPDNTTPDTKPWPKSPGAQSKTKSQRFLSGSKPDAMPKSPGSLPGSKPEARPKSTRRRSFELTLLSPCLSAFWSSTKQHYDTNQTFTSCNNY</sequence>
<feature type="non-terminal residue" evidence="2">
    <location>
        <position position="1"/>
    </location>
</feature>
<evidence type="ECO:0000313" key="2">
    <source>
        <dbReference type="EMBL" id="KAK5622909.1"/>
    </source>
</evidence>
<evidence type="ECO:0000256" key="1">
    <source>
        <dbReference type="SAM" id="MobiDB-lite"/>
    </source>
</evidence>
<evidence type="ECO:0000313" key="3">
    <source>
        <dbReference type="Proteomes" id="UP001311232"/>
    </source>
</evidence>
<organism evidence="2 3">
    <name type="scientific">Crenichthys baileyi</name>
    <name type="common">White River springfish</name>
    <dbReference type="NCBI Taxonomy" id="28760"/>
    <lineage>
        <taxon>Eukaryota</taxon>
        <taxon>Metazoa</taxon>
        <taxon>Chordata</taxon>
        <taxon>Craniata</taxon>
        <taxon>Vertebrata</taxon>
        <taxon>Euteleostomi</taxon>
        <taxon>Actinopterygii</taxon>
        <taxon>Neopterygii</taxon>
        <taxon>Teleostei</taxon>
        <taxon>Neoteleostei</taxon>
        <taxon>Acanthomorphata</taxon>
        <taxon>Ovalentaria</taxon>
        <taxon>Atherinomorphae</taxon>
        <taxon>Cyprinodontiformes</taxon>
        <taxon>Goodeidae</taxon>
        <taxon>Crenichthys</taxon>
    </lineage>
</organism>
<reference evidence="2 3" key="1">
    <citation type="submission" date="2021-06" db="EMBL/GenBank/DDBJ databases">
        <authorList>
            <person name="Palmer J.M."/>
        </authorList>
    </citation>
    <scope>NUCLEOTIDE SEQUENCE [LARGE SCALE GENOMIC DNA]</scope>
    <source>
        <strain evidence="2 3">MEX-2019</strain>
        <tissue evidence="2">Muscle</tissue>
    </source>
</reference>
<accession>A0AAV9SNH7</accession>
<comment type="caution">
    <text evidence="2">The sequence shown here is derived from an EMBL/GenBank/DDBJ whole genome shotgun (WGS) entry which is preliminary data.</text>
</comment>
<feature type="region of interest" description="Disordered" evidence="1">
    <location>
        <begin position="69"/>
        <end position="184"/>
    </location>
</feature>
<dbReference type="AlphaFoldDB" id="A0AAV9SNH7"/>